<evidence type="ECO:0000313" key="4">
    <source>
        <dbReference type="Proteomes" id="UP000070463"/>
    </source>
</evidence>
<evidence type="ECO:0000256" key="1">
    <source>
        <dbReference type="ARBA" id="ARBA00022801"/>
    </source>
</evidence>
<name>A0A133UP77_9EURY</name>
<evidence type="ECO:0000313" key="3">
    <source>
        <dbReference type="EMBL" id="KXA96034.1"/>
    </source>
</evidence>
<protein>
    <recommendedName>
        <fullName evidence="2">Serine aminopeptidase S33 domain-containing protein</fullName>
    </recommendedName>
</protein>
<dbReference type="AlphaFoldDB" id="A0A133UP77"/>
<dbReference type="InterPro" id="IPR022742">
    <property type="entry name" value="Hydrolase_4"/>
</dbReference>
<organism evidence="3 4">
    <name type="scientific">candidate division MSBL1 archaeon SCGC-AAA259I09</name>
    <dbReference type="NCBI Taxonomy" id="1698267"/>
    <lineage>
        <taxon>Archaea</taxon>
        <taxon>Methanobacteriati</taxon>
        <taxon>Methanobacteriota</taxon>
        <taxon>candidate division MSBL1</taxon>
    </lineage>
</organism>
<proteinExistence type="predicted"/>
<keyword evidence="4" id="KW-1185">Reference proteome</keyword>
<dbReference type="GO" id="GO:0004553">
    <property type="term" value="F:hydrolase activity, hydrolyzing O-glycosyl compounds"/>
    <property type="evidence" value="ECO:0007669"/>
    <property type="project" value="TreeGrafter"/>
</dbReference>
<feature type="non-terminal residue" evidence="3">
    <location>
        <position position="146"/>
    </location>
</feature>
<keyword evidence="1" id="KW-0378">Hydrolase</keyword>
<dbReference type="PANTHER" id="PTHR16138:SF7">
    <property type="entry name" value="PALMITOYL-PROTEIN THIOESTERASE ABHD10, MITOCHONDRIAL"/>
    <property type="match status" value="1"/>
</dbReference>
<sequence>MRTEKRFIKTPEGEKIAAVIHYPGKSPKGSVLLQHGLFSDKEGNWERRADFLAERGFKAVRFDRRGYGESDRDFHEFNLTSGVEDSVTIMDFLEGDDEEKFAIYGSSFGGLIAIHVAAIDSRVDVLGLRAPVTFTERVFADLREEV</sequence>
<reference evidence="3 4" key="1">
    <citation type="journal article" date="2016" name="Sci. Rep.">
        <title>Metabolic traits of an uncultured archaeal lineage -MSBL1- from brine pools of the Red Sea.</title>
        <authorList>
            <person name="Mwirichia R."/>
            <person name="Alam I."/>
            <person name="Rashid M."/>
            <person name="Vinu M."/>
            <person name="Ba-Alawi W."/>
            <person name="Anthony Kamau A."/>
            <person name="Kamanda Ngugi D."/>
            <person name="Goker M."/>
            <person name="Klenk H.P."/>
            <person name="Bajic V."/>
            <person name="Stingl U."/>
        </authorList>
    </citation>
    <scope>NUCLEOTIDE SEQUENCE [LARGE SCALE GENOMIC DNA]</scope>
    <source>
        <strain evidence="3">SCGC-AAA259I09</strain>
    </source>
</reference>
<comment type="caution">
    <text evidence="3">The sequence shown here is derived from an EMBL/GenBank/DDBJ whole genome shotgun (WGS) entry which is preliminary data.</text>
</comment>
<evidence type="ECO:0000259" key="2">
    <source>
        <dbReference type="Pfam" id="PF12146"/>
    </source>
</evidence>
<gene>
    <name evidence="3" type="ORF">AKJ37_06210</name>
</gene>
<accession>A0A133UP77</accession>
<dbReference type="Proteomes" id="UP000070463">
    <property type="component" value="Unassembled WGS sequence"/>
</dbReference>
<feature type="domain" description="Serine aminopeptidase S33" evidence="2">
    <location>
        <begin position="26"/>
        <end position="131"/>
    </location>
</feature>
<dbReference type="SUPFAM" id="SSF53474">
    <property type="entry name" value="alpha/beta-Hydrolases"/>
    <property type="match status" value="1"/>
</dbReference>
<dbReference type="InterPro" id="IPR029058">
    <property type="entry name" value="AB_hydrolase_fold"/>
</dbReference>
<dbReference type="EMBL" id="LHXR01000115">
    <property type="protein sequence ID" value="KXA96034.1"/>
    <property type="molecule type" value="Genomic_DNA"/>
</dbReference>
<dbReference type="Gene3D" id="3.40.50.1820">
    <property type="entry name" value="alpha/beta hydrolase"/>
    <property type="match status" value="1"/>
</dbReference>
<dbReference type="InterPro" id="IPR052382">
    <property type="entry name" value="ABHD10_acyl-thioesterase"/>
</dbReference>
<dbReference type="PANTHER" id="PTHR16138">
    <property type="entry name" value="MYCOPHENOLIC ACID ACYL-GLUCURONIDE ESTERASE, MITOCHONDRIAL"/>
    <property type="match status" value="1"/>
</dbReference>
<dbReference type="Pfam" id="PF12146">
    <property type="entry name" value="Hydrolase_4"/>
    <property type="match status" value="1"/>
</dbReference>